<dbReference type="EMBL" id="VSRR010005220">
    <property type="protein sequence ID" value="MPC41877.1"/>
    <property type="molecule type" value="Genomic_DNA"/>
</dbReference>
<protein>
    <submittedName>
        <fullName evidence="1">Uncharacterized protein</fullName>
    </submittedName>
</protein>
<sequence>MNKVLRISSKDRSRNNGFKLEKFRFKTEWEGTGSLTEWLINGTDSAIGNFKIRLDKFMDGDDKWN</sequence>
<dbReference type="AlphaFoldDB" id="A0A5B7F8K7"/>
<evidence type="ECO:0000313" key="1">
    <source>
        <dbReference type="EMBL" id="MPC41877.1"/>
    </source>
</evidence>
<comment type="caution">
    <text evidence="1">The sequence shown here is derived from an EMBL/GenBank/DDBJ whole genome shotgun (WGS) entry which is preliminary data.</text>
</comment>
<gene>
    <name evidence="1" type="ORF">E2C01_035484</name>
</gene>
<organism evidence="1 2">
    <name type="scientific">Portunus trituberculatus</name>
    <name type="common">Swimming crab</name>
    <name type="synonym">Neptunus trituberculatus</name>
    <dbReference type="NCBI Taxonomy" id="210409"/>
    <lineage>
        <taxon>Eukaryota</taxon>
        <taxon>Metazoa</taxon>
        <taxon>Ecdysozoa</taxon>
        <taxon>Arthropoda</taxon>
        <taxon>Crustacea</taxon>
        <taxon>Multicrustacea</taxon>
        <taxon>Malacostraca</taxon>
        <taxon>Eumalacostraca</taxon>
        <taxon>Eucarida</taxon>
        <taxon>Decapoda</taxon>
        <taxon>Pleocyemata</taxon>
        <taxon>Brachyura</taxon>
        <taxon>Eubrachyura</taxon>
        <taxon>Portunoidea</taxon>
        <taxon>Portunidae</taxon>
        <taxon>Portuninae</taxon>
        <taxon>Portunus</taxon>
    </lineage>
</organism>
<reference evidence="1 2" key="1">
    <citation type="submission" date="2019-05" db="EMBL/GenBank/DDBJ databases">
        <title>Another draft genome of Portunus trituberculatus and its Hox gene families provides insights of decapod evolution.</title>
        <authorList>
            <person name="Jeong J.-H."/>
            <person name="Song I."/>
            <person name="Kim S."/>
            <person name="Choi T."/>
            <person name="Kim D."/>
            <person name="Ryu S."/>
            <person name="Kim W."/>
        </authorList>
    </citation>
    <scope>NUCLEOTIDE SEQUENCE [LARGE SCALE GENOMIC DNA]</scope>
    <source>
        <tissue evidence="1">Muscle</tissue>
    </source>
</reference>
<dbReference type="Proteomes" id="UP000324222">
    <property type="component" value="Unassembled WGS sequence"/>
</dbReference>
<proteinExistence type="predicted"/>
<name>A0A5B7F8K7_PORTR</name>
<keyword evidence="2" id="KW-1185">Reference proteome</keyword>
<accession>A0A5B7F8K7</accession>
<evidence type="ECO:0000313" key="2">
    <source>
        <dbReference type="Proteomes" id="UP000324222"/>
    </source>
</evidence>